<accession>A0A814THY1</accession>
<protein>
    <recommendedName>
        <fullName evidence="4">Beta-carotene hydroxylase</fullName>
    </recommendedName>
</protein>
<keyword evidence="1" id="KW-0472">Membrane</keyword>
<dbReference type="EMBL" id="CAJNOJ010000126">
    <property type="protein sequence ID" value="CAF1162256.1"/>
    <property type="molecule type" value="Genomic_DNA"/>
</dbReference>
<proteinExistence type="predicted"/>
<evidence type="ECO:0000313" key="3">
    <source>
        <dbReference type="Proteomes" id="UP000663852"/>
    </source>
</evidence>
<sequence>MDMAVRIGMILYGLIYVLIRDGLIHQRYSSWAKTKNPYLKQVQQAHHRHHAFPYKTPSEELGLFLMISPKY</sequence>
<keyword evidence="1" id="KW-1133">Transmembrane helix</keyword>
<evidence type="ECO:0008006" key="4">
    <source>
        <dbReference type="Google" id="ProtNLM"/>
    </source>
</evidence>
<dbReference type="OrthoDB" id="9990796at2759"/>
<name>A0A814THY1_ADIRI</name>
<reference evidence="2" key="1">
    <citation type="submission" date="2021-02" db="EMBL/GenBank/DDBJ databases">
        <authorList>
            <person name="Nowell W R."/>
        </authorList>
    </citation>
    <scope>NUCLEOTIDE SEQUENCE</scope>
</reference>
<evidence type="ECO:0000313" key="2">
    <source>
        <dbReference type="EMBL" id="CAF1162256.1"/>
    </source>
</evidence>
<organism evidence="2 3">
    <name type="scientific">Adineta ricciae</name>
    <name type="common">Rotifer</name>
    <dbReference type="NCBI Taxonomy" id="249248"/>
    <lineage>
        <taxon>Eukaryota</taxon>
        <taxon>Metazoa</taxon>
        <taxon>Spiralia</taxon>
        <taxon>Gnathifera</taxon>
        <taxon>Rotifera</taxon>
        <taxon>Eurotatoria</taxon>
        <taxon>Bdelloidea</taxon>
        <taxon>Adinetida</taxon>
        <taxon>Adinetidae</taxon>
        <taxon>Adineta</taxon>
    </lineage>
</organism>
<dbReference type="Proteomes" id="UP000663852">
    <property type="component" value="Unassembled WGS sequence"/>
</dbReference>
<gene>
    <name evidence="2" type="ORF">EDS130_LOCUS23206</name>
</gene>
<feature type="transmembrane region" description="Helical" evidence="1">
    <location>
        <begin position="6"/>
        <end position="23"/>
    </location>
</feature>
<evidence type="ECO:0000256" key="1">
    <source>
        <dbReference type="SAM" id="Phobius"/>
    </source>
</evidence>
<dbReference type="AlphaFoldDB" id="A0A814THY1"/>
<keyword evidence="1" id="KW-0812">Transmembrane</keyword>
<comment type="caution">
    <text evidence="2">The sequence shown here is derived from an EMBL/GenBank/DDBJ whole genome shotgun (WGS) entry which is preliminary data.</text>
</comment>